<dbReference type="Pfam" id="PF06429">
    <property type="entry name" value="Flg_bbr_C"/>
    <property type="match status" value="1"/>
</dbReference>
<dbReference type="RefSeq" id="WP_067217015.1">
    <property type="nucleotide sequence ID" value="NZ_MBQE01000001.1"/>
</dbReference>
<evidence type="ECO:0000256" key="3">
    <source>
        <dbReference type="ARBA" id="ARBA00023143"/>
    </source>
</evidence>
<dbReference type="SUPFAM" id="SSF117143">
    <property type="entry name" value="Flagellar hook protein flgE"/>
    <property type="match status" value="1"/>
</dbReference>
<dbReference type="InterPro" id="IPR012836">
    <property type="entry name" value="FlgF"/>
</dbReference>
<evidence type="ECO:0000259" key="6">
    <source>
        <dbReference type="Pfam" id="PF06429"/>
    </source>
</evidence>
<name>A0A285R4W6_9HYPH</name>
<keyword evidence="9" id="KW-1185">Reference proteome</keyword>
<gene>
    <name evidence="8" type="ORF">SAMN05421512_10173</name>
</gene>
<protein>
    <recommendedName>
        <fullName evidence="4">Flagellar basal-body rod protein FlgF</fullName>
    </recommendedName>
</protein>
<dbReference type="InterPro" id="IPR053967">
    <property type="entry name" value="LlgE_F_G-like_D1"/>
</dbReference>
<evidence type="ECO:0000256" key="2">
    <source>
        <dbReference type="ARBA" id="ARBA00009677"/>
    </source>
</evidence>
<evidence type="ECO:0000256" key="1">
    <source>
        <dbReference type="ARBA" id="ARBA00004117"/>
    </source>
</evidence>
<reference evidence="8 9" key="1">
    <citation type="submission" date="2017-08" db="EMBL/GenBank/DDBJ databases">
        <authorList>
            <person name="de Groot N.N."/>
        </authorList>
    </citation>
    <scope>NUCLEOTIDE SEQUENCE [LARGE SCALE GENOMIC DNA]</scope>
    <source>
        <strain evidence="8 9">USBA 352</strain>
    </source>
</reference>
<keyword evidence="8" id="KW-0282">Flagellum</keyword>
<dbReference type="GO" id="GO:0030694">
    <property type="term" value="C:bacterial-type flagellum basal body, rod"/>
    <property type="evidence" value="ECO:0007669"/>
    <property type="project" value="UniProtKB-UniRule"/>
</dbReference>
<evidence type="ECO:0000313" key="8">
    <source>
        <dbReference type="EMBL" id="SOB89165.1"/>
    </source>
</evidence>
<feature type="domain" description="Flagellar basal-body/hook protein C-terminal" evidence="6">
    <location>
        <begin position="194"/>
        <end position="237"/>
    </location>
</feature>
<dbReference type="PANTHER" id="PTHR30435:SF19">
    <property type="entry name" value="FLAGELLAR BASAL-BODY ROD PROTEIN FLGG"/>
    <property type="match status" value="1"/>
</dbReference>
<dbReference type="Pfam" id="PF22692">
    <property type="entry name" value="LlgE_F_G_D1"/>
    <property type="match status" value="1"/>
</dbReference>
<dbReference type="STRING" id="538381.GCA_001696535_01155"/>
<feature type="domain" description="Flagellar hook protein FlgE/F/G-like D1" evidence="7">
    <location>
        <begin position="88"/>
        <end position="152"/>
    </location>
</feature>
<evidence type="ECO:0000256" key="4">
    <source>
        <dbReference type="RuleBase" id="RU362116"/>
    </source>
</evidence>
<dbReference type="PANTHER" id="PTHR30435">
    <property type="entry name" value="FLAGELLAR PROTEIN"/>
    <property type="match status" value="1"/>
</dbReference>
<dbReference type="Pfam" id="PF00460">
    <property type="entry name" value="Flg_bb_rod"/>
    <property type="match status" value="1"/>
</dbReference>
<dbReference type="InterPro" id="IPR019776">
    <property type="entry name" value="Flagellar_basal_body_rod_CS"/>
</dbReference>
<comment type="subcellular location">
    <subcellularLocation>
        <location evidence="1 4">Bacterial flagellum basal body</location>
    </subcellularLocation>
</comment>
<dbReference type="NCBIfam" id="TIGR03506">
    <property type="entry name" value="FlgEFG_subfam"/>
    <property type="match status" value="1"/>
</dbReference>
<accession>A0A285R4W6</accession>
<sequence length="245" mass="26575">MENSLLIGLSRQTALRNQLSVVANNLANMNTTGFKSQRLLFEEYLMPVAEASSFERPDQKYSYVLDYSASSDFEAGAISLTQNTFDVAIEGEGFFVVGDPAGERYTRNGAFHLDATGQLVTADGRSVMGEGGPLVFTADDGDVTIAEDGTVSTELGVKGRLRVVRFDDPQTLERVGDNLFSGQAPLPVESVRVQQGAIEKSNVSGVVEMTRMIEVTRNYTTVSKMLSDGDELLRKAIERLGSVQA</sequence>
<organism evidence="8 9">
    <name type="scientific">Stappia indica</name>
    <dbReference type="NCBI Taxonomy" id="538381"/>
    <lineage>
        <taxon>Bacteria</taxon>
        <taxon>Pseudomonadati</taxon>
        <taxon>Pseudomonadota</taxon>
        <taxon>Alphaproteobacteria</taxon>
        <taxon>Hyphomicrobiales</taxon>
        <taxon>Stappiaceae</taxon>
        <taxon>Stappia</taxon>
    </lineage>
</organism>
<dbReference type="NCBIfam" id="TIGR02490">
    <property type="entry name" value="flgF"/>
    <property type="match status" value="1"/>
</dbReference>
<proteinExistence type="inferred from homology"/>
<dbReference type="PROSITE" id="PS00588">
    <property type="entry name" value="FLAGELLA_BB_ROD"/>
    <property type="match status" value="1"/>
</dbReference>
<keyword evidence="8" id="KW-0969">Cilium</keyword>
<dbReference type="InterPro" id="IPR010930">
    <property type="entry name" value="Flg_bb/hook_C_dom"/>
</dbReference>
<dbReference type="InterPro" id="IPR020013">
    <property type="entry name" value="Flagellar_FlgE/F/G"/>
</dbReference>
<evidence type="ECO:0000313" key="9">
    <source>
        <dbReference type="Proteomes" id="UP000219331"/>
    </source>
</evidence>
<dbReference type="GO" id="GO:0071978">
    <property type="term" value="P:bacterial-type flagellum-dependent swarming motility"/>
    <property type="evidence" value="ECO:0007669"/>
    <property type="project" value="TreeGrafter"/>
</dbReference>
<comment type="subunit">
    <text evidence="4">The basal body constitutes a major portion of the flagellar organelle and consists of five rings (E,L,P,S, and M) mounted on a central rod. The rod consists of about 26 subunits of FlgG in the distal portion, and FlgB, FlgC and FlgF are thought to build up the proximal portion of the rod with about 6 subunits each.</text>
</comment>
<keyword evidence="8" id="KW-0966">Cell projection</keyword>
<evidence type="ECO:0000259" key="5">
    <source>
        <dbReference type="Pfam" id="PF00460"/>
    </source>
</evidence>
<evidence type="ECO:0000259" key="7">
    <source>
        <dbReference type="Pfam" id="PF22692"/>
    </source>
</evidence>
<feature type="domain" description="Flagellar basal body rod protein N-terminal" evidence="5">
    <location>
        <begin position="5"/>
        <end position="35"/>
    </location>
</feature>
<dbReference type="AlphaFoldDB" id="A0A285R4W6"/>
<dbReference type="Proteomes" id="UP000219331">
    <property type="component" value="Unassembled WGS sequence"/>
</dbReference>
<dbReference type="InterPro" id="IPR037925">
    <property type="entry name" value="FlgE/F/G-like"/>
</dbReference>
<dbReference type="EMBL" id="OBML01000001">
    <property type="protein sequence ID" value="SOB89165.1"/>
    <property type="molecule type" value="Genomic_DNA"/>
</dbReference>
<dbReference type="InterPro" id="IPR001444">
    <property type="entry name" value="Flag_bb_rod_N"/>
</dbReference>
<keyword evidence="3 4" id="KW-0975">Bacterial flagellum</keyword>
<dbReference type="OrthoDB" id="9804559at2"/>
<comment type="similarity">
    <text evidence="2 4">Belongs to the flagella basal body rod proteins family.</text>
</comment>